<dbReference type="Gramene" id="TraesNOR2A03G00597390.1">
    <property type="protein sequence ID" value="TraesNOR2A03G00597390.1"/>
    <property type="gene ID" value="TraesNOR2A03G00597390"/>
</dbReference>
<dbReference type="Gramene" id="TraesCAD_scaffold_011991_01G000600.1">
    <property type="protein sequence ID" value="TraesCAD_scaffold_011991_01G000600.1"/>
    <property type="gene ID" value="TraesCAD_scaffold_011991_01G000600"/>
</dbReference>
<dbReference type="Gramene" id="TraesROB_scaffold_099429_01G000200.1">
    <property type="protein sequence ID" value="TraesROB_scaffold_099429_01G000200.1"/>
    <property type="gene ID" value="TraesROB_scaffold_099429_01G000200"/>
</dbReference>
<dbReference type="Gramene" id="TraesCLE_scaffold_053420_01G000300.1">
    <property type="protein sequence ID" value="TraesCLE_scaffold_053420_01G000300.1"/>
    <property type="gene ID" value="TraesCLE_scaffold_053420_01G000300"/>
</dbReference>
<keyword evidence="3" id="KW-1185">Reference proteome</keyword>
<dbReference type="OrthoDB" id="10485238at2759"/>
<dbReference type="Gramene" id="TraesLAC2A03G00593800.1">
    <property type="protein sequence ID" value="TraesLAC2A03G00593800.1"/>
    <property type="gene ID" value="TraesLAC2A03G00593800"/>
</dbReference>
<dbReference type="Gramene" id="TraesARI2A03G00596470.1">
    <property type="protein sequence ID" value="TraesARI2A03G00596470.1"/>
    <property type="gene ID" value="TraesARI2A03G00596470"/>
</dbReference>
<dbReference type="PANTHER" id="PTHR10894:SF24">
    <property type="entry name" value="OS02G0511800 PROTEIN"/>
    <property type="match status" value="1"/>
</dbReference>
<dbReference type="AlphaFoldDB" id="A0A3B6AQJ5"/>
<dbReference type="Gramene" id="TraesCS2A03G0075000.1">
    <property type="protein sequence ID" value="TraesCS2A03G0075000.1.CDS"/>
    <property type="gene ID" value="TraesCS2A03G0075000"/>
</dbReference>
<dbReference type="GeneID" id="123187078"/>
<dbReference type="EnsemblPlants" id="TraesCS2A02G038900.1">
    <property type="protein sequence ID" value="TraesCS2A02G038900.1"/>
    <property type="gene ID" value="TraesCS2A02G038900"/>
</dbReference>
<accession>A0A3B6AQJ5</accession>
<name>A0A3B6AQJ5_WHEAT</name>
<dbReference type="PaxDb" id="4565-Traes_2AS_824F84DBD.1"/>
<evidence type="ECO:0000256" key="1">
    <source>
        <dbReference type="SAM" id="MobiDB-lite"/>
    </source>
</evidence>
<dbReference type="InterPro" id="IPR045056">
    <property type="entry name" value="Nop56/Nop58"/>
</dbReference>
<organism evidence="2">
    <name type="scientific">Triticum aestivum</name>
    <name type="common">Wheat</name>
    <dbReference type="NCBI Taxonomy" id="4565"/>
    <lineage>
        <taxon>Eukaryota</taxon>
        <taxon>Viridiplantae</taxon>
        <taxon>Streptophyta</taxon>
        <taxon>Embryophyta</taxon>
        <taxon>Tracheophyta</taxon>
        <taxon>Spermatophyta</taxon>
        <taxon>Magnoliopsida</taxon>
        <taxon>Liliopsida</taxon>
        <taxon>Poales</taxon>
        <taxon>Poaceae</taxon>
        <taxon>BOP clade</taxon>
        <taxon>Pooideae</taxon>
        <taxon>Triticodae</taxon>
        <taxon>Triticeae</taxon>
        <taxon>Triticinae</taxon>
        <taxon>Triticum</taxon>
    </lineage>
</organism>
<dbReference type="Proteomes" id="UP000019116">
    <property type="component" value="Chromosome 2A"/>
</dbReference>
<gene>
    <name evidence="2" type="primary">LOC123187078</name>
</gene>
<dbReference type="PANTHER" id="PTHR10894">
    <property type="entry name" value="NUCLEOLAR PROTEIN 5 NUCLEOLAR PROTEIN NOP5 NOP58"/>
    <property type="match status" value="1"/>
</dbReference>
<dbReference type="Gramene" id="TraesJUL2A03G00592960.1">
    <property type="protein sequence ID" value="TraesJUL2A03G00592960.1"/>
    <property type="gene ID" value="TraesJUL2A03G00592960"/>
</dbReference>
<protein>
    <submittedName>
        <fullName evidence="2">Uncharacterized protein</fullName>
    </submittedName>
</protein>
<dbReference type="RefSeq" id="XP_044454777.1">
    <property type="nucleotide sequence ID" value="XM_044598842.1"/>
</dbReference>
<dbReference type="STRING" id="4565.A0A3B6AQJ5"/>
<reference evidence="2" key="1">
    <citation type="submission" date="2018-08" db="EMBL/GenBank/DDBJ databases">
        <authorList>
            <person name="Rossello M."/>
        </authorList>
    </citation>
    <scope>NUCLEOTIDE SEQUENCE [LARGE SCALE GENOMIC DNA]</scope>
    <source>
        <strain evidence="2">cv. Chinese Spring</strain>
    </source>
</reference>
<evidence type="ECO:0000313" key="3">
    <source>
        <dbReference type="Proteomes" id="UP000019116"/>
    </source>
</evidence>
<dbReference type="GO" id="GO:0031428">
    <property type="term" value="C:box C/D methylation guide snoRNP complex"/>
    <property type="evidence" value="ECO:0000318"/>
    <property type="project" value="GO_Central"/>
</dbReference>
<reference evidence="2" key="2">
    <citation type="submission" date="2018-10" db="UniProtKB">
        <authorList>
            <consortium name="EnsemblPlants"/>
        </authorList>
    </citation>
    <scope>IDENTIFICATION</scope>
</reference>
<dbReference type="GO" id="GO:0030515">
    <property type="term" value="F:snoRNA binding"/>
    <property type="evidence" value="ECO:0000318"/>
    <property type="project" value="GO_Central"/>
</dbReference>
<proteinExistence type="predicted"/>
<feature type="region of interest" description="Disordered" evidence="1">
    <location>
        <begin position="1"/>
        <end position="21"/>
    </location>
</feature>
<dbReference type="GO" id="GO:0032040">
    <property type="term" value="C:small-subunit processome"/>
    <property type="evidence" value="ECO:0000318"/>
    <property type="project" value="GO_Central"/>
</dbReference>
<sequence length="428" mass="48942">MMHRHSLKQKETNDALPFPQNEKSNDTLAMLLYEGTTGITLFSFDGSCLNDLVKDFWTCLPPLSLIVSMKYEKVPTPIDLVNEAIDDRLFRRLTKLCGSEKTLVVGSAKYKRIIETILAITYLCVEVPDSEVIIRSLKNPMQSVKINVVLATLLYQAPSGIAIFCFDGDYLKAPMKDFWACLPQLSLVAFIKREKMPTPIDVTNEVIDGRLVKRLSQLCGSGRKLVVGSAEYKRIIETKLGVTCLHVDVPDCEVIICGLNNPMSPLLPEKQFGPDKDLELFLHQRDFDIKLEMVDKSMKETAYLLHDIESCEKKYLKFFRLLLKDFILTSEIDTKDWVLIQFATALKMICYPGAWYKVLPPDEIFSFDECSKIEAHACRYKRRFSKIDVLSIYKHVAKLNSKKCILMIKLDIWISKAKEAQEKADVRD</sequence>
<dbReference type="Gramene" id="TraesCS2A02G038900.1">
    <property type="protein sequence ID" value="TraesCS2A02G038900.1"/>
    <property type="gene ID" value="TraesCS2A02G038900"/>
</dbReference>
<evidence type="ECO:0000313" key="2">
    <source>
        <dbReference type="EnsemblPlants" id="TraesCS2A02G038900.1"/>
    </source>
</evidence>